<sequence length="74" mass="8331">MILNRTIFLLIALLAVTLMSHGLVIPKDELESDCARDTDFAQDGIDNLSPIILHIQHWEMQGSLLREFPSGLRS</sequence>
<accession>A0A284RN15</accession>
<keyword evidence="3" id="KW-1185">Reference proteome</keyword>
<name>A0A284RN15_ARMOS</name>
<dbReference type="EMBL" id="FUEG01000011">
    <property type="protein sequence ID" value="SJL10162.1"/>
    <property type="molecule type" value="Genomic_DNA"/>
</dbReference>
<protein>
    <submittedName>
        <fullName evidence="2">Uncharacterized protein</fullName>
    </submittedName>
</protein>
<evidence type="ECO:0000313" key="2">
    <source>
        <dbReference type="EMBL" id="SJL10162.1"/>
    </source>
</evidence>
<evidence type="ECO:0000313" key="3">
    <source>
        <dbReference type="Proteomes" id="UP000219338"/>
    </source>
</evidence>
<reference evidence="3" key="1">
    <citation type="journal article" date="2017" name="Nat. Ecol. Evol.">
        <title>Genome expansion and lineage-specific genetic innovations in the forest pathogenic fungi Armillaria.</title>
        <authorList>
            <person name="Sipos G."/>
            <person name="Prasanna A.N."/>
            <person name="Walter M.C."/>
            <person name="O'Connor E."/>
            <person name="Balint B."/>
            <person name="Krizsan K."/>
            <person name="Kiss B."/>
            <person name="Hess J."/>
            <person name="Varga T."/>
            <person name="Slot J."/>
            <person name="Riley R."/>
            <person name="Boka B."/>
            <person name="Rigling D."/>
            <person name="Barry K."/>
            <person name="Lee J."/>
            <person name="Mihaltcheva S."/>
            <person name="LaButti K."/>
            <person name="Lipzen A."/>
            <person name="Waldron R."/>
            <person name="Moloney N.M."/>
            <person name="Sperisen C."/>
            <person name="Kredics L."/>
            <person name="Vagvoelgyi C."/>
            <person name="Patrignani A."/>
            <person name="Fitzpatrick D."/>
            <person name="Nagy I."/>
            <person name="Doyle S."/>
            <person name="Anderson J.B."/>
            <person name="Grigoriev I.V."/>
            <person name="Gueldener U."/>
            <person name="Muensterkoetter M."/>
            <person name="Nagy L.G."/>
        </authorList>
    </citation>
    <scope>NUCLEOTIDE SEQUENCE [LARGE SCALE GENOMIC DNA]</scope>
    <source>
        <strain evidence="3">C18/9</strain>
    </source>
</reference>
<proteinExistence type="predicted"/>
<dbReference type="Proteomes" id="UP000219338">
    <property type="component" value="Unassembled WGS sequence"/>
</dbReference>
<dbReference type="OrthoDB" id="2999284at2759"/>
<keyword evidence="1" id="KW-0732">Signal</keyword>
<feature type="chain" id="PRO_5012334578" evidence="1">
    <location>
        <begin position="23"/>
        <end position="74"/>
    </location>
</feature>
<evidence type="ECO:0000256" key="1">
    <source>
        <dbReference type="SAM" id="SignalP"/>
    </source>
</evidence>
<organism evidence="2 3">
    <name type="scientific">Armillaria ostoyae</name>
    <name type="common">Armillaria root rot fungus</name>
    <dbReference type="NCBI Taxonomy" id="47428"/>
    <lineage>
        <taxon>Eukaryota</taxon>
        <taxon>Fungi</taxon>
        <taxon>Dikarya</taxon>
        <taxon>Basidiomycota</taxon>
        <taxon>Agaricomycotina</taxon>
        <taxon>Agaricomycetes</taxon>
        <taxon>Agaricomycetidae</taxon>
        <taxon>Agaricales</taxon>
        <taxon>Marasmiineae</taxon>
        <taxon>Physalacriaceae</taxon>
        <taxon>Armillaria</taxon>
    </lineage>
</organism>
<gene>
    <name evidence="2" type="ORF">ARMOST_13546</name>
</gene>
<feature type="signal peptide" evidence="1">
    <location>
        <begin position="1"/>
        <end position="22"/>
    </location>
</feature>
<dbReference type="AlphaFoldDB" id="A0A284RN15"/>